<proteinExistence type="predicted"/>
<name>A0ACC1B0M2_9ROSI</name>
<accession>A0ACC1B0M2</accession>
<organism evidence="1 2">
    <name type="scientific">Pistacia atlantica</name>
    <dbReference type="NCBI Taxonomy" id="434234"/>
    <lineage>
        <taxon>Eukaryota</taxon>
        <taxon>Viridiplantae</taxon>
        <taxon>Streptophyta</taxon>
        <taxon>Embryophyta</taxon>
        <taxon>Tracheophyta</taxon>
        <taxon>Spermatophyta</taxon>
        <taxon>Magnoliopsida</taxon>
        <taxon>eudicotyledons</taxon>
        <taxon>Gunneridae</taxon>
        <taxon>Pentapetalae</taxon>
        <taxon>rosids</taxon>
        <taxon>malvids</taxon>
        <taxon>Sapindales</taxon>
        <taxon>Anacardiaceae</taxon>
        <taxon>Pistacia</taxon>
    </lineage>
</organism>
<protein>
    <submittedName>
        <fullName evidence="1">Uncharacterized protein</fullName>
    </submittedName>
</protein>
<dbReference type="Proteomes" id="UP001164250">
    <property type="component" value="Chromosome 7"/>
</dbReference>
<dbReference type="EMBL" id="CM047903">
    <property type="protein sequence ID" value="KAJ0092501.1"/>
    <property type="molecule type" value="Genomic_DNA"/>
</dbReference>
<gene>
    <name evidence="1" type="ORF">Patl1_26448</name>
</gene>
<comment type="caution">
    <text evidence="1">The sequence shown here is derived from an EMBL/GenBank/DDBJ whole genome shotgun (WGS) entry which is preliminary data.</text>
</comment>
<keyword evidence="2" id="KW-1185">Reference proteome</keyword>
<sequence>MEAISIGSDPNFCFGVGKLKISEGMKCLKDLVERYKDNFTPESAGRVHEIMAYLQSLQRQVVQVTLHTNVIWFVIINNWIFLSSQQNASAFHITETSLSVFWKDKLGLVVLVFYSSTFLSNISIWVLRLS</sequence>
<evidence type="ECO:0000313" key="1">
    <source>
        <dbReference type="EMBL" id="KAJ0092501.1"/>
    </source>
</evidence>
<evidence type="ECO:0000313" key="2">
    <source>
        <dbReference type="Proteomes" id="UP001164250"/>
    </source>
</evidence>
<reference evidence="2" key="1">
    <citation type="journal article" date="2023" name="G3 (Bethesda)">
        <title>Genome assembly and association tests identify interacting loci associated with vigor, precocity, and sex in interspecific pistachio rootstocks.</title>
        <authorList>
            <person name="Palmer W."/>
            <person name="Jacygrad E."/>
            <person name="Sagayaradj S."/>
            <person name="Cavanaugh K."/>
            <person name="Han R."/>
            <person name="Bertier L."/>
            <person name="Beede B."/>
            <person name="Kafkas S."/>
            <person name="Golino D."/>
            <person name="Preece J."/>
            <person name="Michelmore R."/>
        </authorList>
    </citation>
    <scope>NUCLEOTIDE SEQUENCE [LARGE SCALE GENOMIC DNA]</scope>
</reference>